<sequence>MKILAIIPAYNEEGNIERLVNKLTQLDIDTLVINDCSTDSTVQICKNMRTNYIDLPVNLGIGGAVQTGYLYASRHNYDIAIQIDGDGQHDPAYIELLVDSIINHQADLVIGSRYIKKEGFQSSLMRRIGIKHFTYLIKMLTNKTVTDPTSGFRACNKKVINFFAAKYPVDYPEPETIVTLLRNNLVVKEIPVVMNERSNGISSINSIKAVYYMIKVSLAIIIDRLRNQDKEIAEHV</sequence>
<dbReference type="PANTHER" id="PTHR48090">
    <property type="entry name" value="UNDECAPRENYL-PHOSPHATE 4-DEOXY-4-FORMAMIDO-L-ARABINOSE TRANSFERASE-RELATED"/>
    <property type="match status" value="1"/>
</dbReference>
<name>A0ABR9B530_9BACL</name>
<reference evidence="2 3" key="1">
    <citation type="submission" date="2020-09" db="EMBL/GenBank/DDBJ databases">
        <title>Paenibacillus sp. CAU 1523 isolated from sand of Haeundae Beach.</title>
        <authorList>
            <person name="Kim W."/>
        </authorList>
    </citation>
    <scope>NUCLEOTIDE SEQUENCE [LARGE SCALE GENOMIC DNA]</scope>
    <source>
        <strain evidence="2 3">CAU 1523</strain>
    </source>
</reference>
<comment type="caution">
    <text evidence="2">The sequence shown here is derived from an EMBL/GenBank/DDBJ whole genome shotgun (WGS) entry which is preliminary data.</text>
</comment>
<dbReference type="PANTHER" id="PTHR48090:SF7">
    <property type="entry name" value="RFBJ PROTEIN"/>
    <property type="match status" value="1"/>
</dbReference>
<evidence type="ECO:0000259" key="1">
    <source>
        <dbReference type="Pfam" id="PF00535"/>
    </source>
</evidence>
<dbReference type="InterPro" id="IPR029044">
    <property type="entry name" value="Nucleotide-diphossugar_trans"/>
</dbReference>
<accession>A0ABR9B530</accession>
<feature type="domain" description="Glycosyltransferase 2-like" evidence="1">
    <location>
        <begin position="6"/>
        <end position="160"/>
    </location>
</feature>
<keyword evidence="3" id="KW-1185">Reference proteome</keyword>
<dbReference type="Gene3D" id="3.90.550.10">
    <property type="entry name" value="Spore Coat Polysaccharide Biosynthesis Protein SpsA, Chain A"/>
    <property type="match status" value="1"/>
</dbReference>
<dbReference type="SUPFAM" id="SSF53448">
    <property type="entry name" value="Nucleotide-diphospho-sugar transferases"/>
    <property type="match status" value="1"/>
</dbReference>
<proteinExistence type="predicted"/>
<dbReference type="RefSeq" id="WP_192027207.1">
    <property type="nucleotide sequence ID" value="NZ_JACYTN010000033.1"/>
</dbReference>
<dbReference type="EMBL" id="JACYTN010000033">
    <property type="protein sequence ID" value="MBD8500989.1"/>
    <property type="molecule type" value="Genomic_DNA"/>
</dbReference>
<protein>
    <submittedName>
        <fullName evidence="2">Glycosyltransferase family 2 protein</fullName>
    </submittedName>
</protein>
<dbReference type="Proteomes" id="UP000634529">
    <property type="component" value="Unassembled WGS sequence"/>
</dbReference>
<dbReference type="InterPro" id="IPR001173">
    <property type="entry name" value="Glyco_trans_2-like"/>
</dbReference>
<gene>
    <name evidence="2" type="ORF">IFO66_22130</name>
</gene>
<evidence type="ECO:0000313" key="2">
    <source>
        <dbReference type="EMBL" id="MBD8500989.1"/>
    </source>
</evidence>
<dbReference type="InterPro" id="IPR050256">
    <property type="entry name" value="Glycosyltransferase_2"/>
</dbReference>
<organism evidence="2 3">
    <name type="scientific">Paenibacillus arenosi</name>
    <dbReference type="NCBI Taxonomy" id="2774142"/>
    <lineage>
        <taxon>Bacteria</taxon>
        <taxon>Bacillati</taxon>
        <taxon>Bacillota</taxon>
        <taxon>Bacilli</taxon>
        <taxon>Bacillales</taxon>
        <taxon>Paenibacillaceae</taxon>
        <taxon>Paenibacillus</taxon>
    </lineage>
</organism>
<evidence type="ECO:0000313" key="3">
    <source>
        <dbReference type="Proteomes" id="UP000634529"/>
    </source>
</evidence>
<dbReference type="CDD" id="cd04179">
    <property type="entry name" value="DPM_DPG-synthase_like"/>
    <property type="match status" value="1"/>
</dbReference>
<dbReference type="Pfam" id="PF00535">
    <property type="entry name" value="Glycos_transf_2"/>
    <property type="match status" value="1"/>
</dbReference>